<sequence>MIWTYFFLFKNCKYITIFFKITCLIKIEI</sequence>
<dbReference type="Proteomes" id="UP001189122">
    <property type="component" value="Unassembled WGS sequence"/>
</dbReference>
<protein>
    <submittedName>
        <fullName evidence="1">Uncharacterized protein</fullName>
    </submittedName>
</protein>
<keyword evidence="2" id="KW-1185">Reference proteome</keyword>
<evidence type="ECO:0000313" key="2">
    <source>
        <dbReference type="Proteomes" id="UP001189122"/>
    </source>
</evidence>
<evidence type="ECO:0000313" key="1">
    <source>
        <dbReference type="EMBL" id="CAA2615742.1"/>
    </source>
</evidence>
<dbReference type="AlphaFoldDB" id="A0A7I8IF18"/>
<reference evidence="1 2" key="1">
    <citation type="submission" date="2019-12" db="EMBL/GenBank/DDBJ databases">
        <authorList>
            <person name="Scholz U."/>
            <person name="Mascher M."/>
            <person name="Fiebig A."/>
        </authorList>
    </citation>
    <scope>NUCLEOTIDE SEQUENCE</scope>
</reference>
<name>A0A7I8IF18_SPIIN</name>
<dbReference type="EMBL" id="LR743589">
    <property type="protein sequence ID" value="CAA2615742.1"/>
    <property type="molecule type" value="Genomic_DNA"/>
</dbReference>
<proteinExistence type="predicted"/>
<dbReference type="EMBL" id="CACRZD030000002">
    <property type="protein sequence ID" value="CAA6655452.1"/>
    <property type="molecule type" value="Genomic_DNA"/>
</dbReference>
<organism evidence="1">
    <name type="scientific">Spirodela intermedia</name>
    <name type="common">Intermediate duckweed</name>
    <dbReference type="NCBI Taxonomy" id="51605"/>
    <lineage>
        <taxon>Eukaryota</taxon>
        <taxon>Viridiplantae</taxon>
        <taxon>Streptophyta</taxon>
        <taxon>Embryophyta</taxon>
        <taxon>Tracheophyta</taxon>
        <taxon>Spermatophyta</taxon>
        <taxon>Magnoliopsida</taxon>
        <taxon>Liliopsida</taxon>
        <taxon>Araceae</taxon>
        <taxon>Lemnoideae</taxon>
        <taxon>Spirodela</taxon>
    </lineage>
</organism>
<accession>A0A7I8IF18</accession>
<gene>
    <name evidence="1" type="ORF">SI7747_02001992</name>
</gene>